<dbReference type="OrthoDB" id="2192459at2759"/>
<gene>
    <name evidence="2" type="ORF">EHP00_839</name>
</gene>
<name>A0A1W0E4N9_9MICR</name>
<dbReference type="EMBL" id="MNPJ01000021">
    <property type="protein sequence ID" value="OQS54196.1"/>
    <property type="molecule type" value="Genomic_DNA"/>
</dbReference>
<feature type="region of interest" description="Disordered" evidence="1">
    <location>
        <begin position="1"/>
        <end position="24"/>
    </location>
</feature>
<sequence>MKNIYDAEQIQKEAKKKRDEQEQADATILEEAERIEQQNYQKAKQARLELERAADTQQQTTQTMRAQGEKIGMAKTSAEKVNRNAKAANDLAIELEDNRSAFSCNFGCITGIKKWCSRDAGEEEAVKGLKMNRSGAVPETKQIEENEYVPEGEEYIKGQHNTDKEMSKILHNLKKINAEADTQDKLAKQQKTDLEDIQRANAYTQKQVEKTDKRLNDELQK</sequence>
<dbReference type="Pfam" id="PF17002">
    <property type="entry name" value="DUF5089"/>
    <property type="match status" value="1"/>
</dbReference>
<evidence type="ECO:0000313" key="2">
    <source>
        <dbReference type="EMBL" id="OQS54196.1"/>
    </source>
</evidence>
<dbReference type="InterPro" id="IPR031547">
    <property type="entry name" value="DUF5089"/>
</dbReference>
<dbReference type="Proteomes" id="UP000192758">
    <property type="component" value="Unassembled WGS sequence"/>
</dbReference>
<accession>A0A1W0E4N9</accession>
<dbReference type="VEuPathDB" id="MicrosporidiaDB:EHP00_839"/>
<protein>
    <submittedName>
        <fullName evidence="2">Uncharacterized protein</fullName>
    </submittedName>
</protein>
<dbReference type="AlphaFoldDB" id="A0A1W0E4N9"/>
<comment type="caution">
    <text evidence="2">The sequence shown here is derived from an EMBL/GenBank/DDBJ whole genome shotgun (WGS) entry which is preliminary data.</text>
</comment>
<reference evidence="2 3" key="1">
    <citation type="journal article" date="2017" name="Environ. Microbiol.">
        <title>Decay of the glycolytic pathway and adaptation to intranuclear parasitism within Enterocytozoonidae microsporidia.</title>
        <authorList>
            <person name="Wiredu Boakye D."/>
            <person name="Jaroenlak P."/>
            <person name="Prachumwat A."/>
            <person name="Williams T.A."/>
            <person name="Bateman K.S."/>
            <person name="Itsathitphaisarn O."/>
            <person name="Sritunyalucksana K."/>
            <person name="Paszkiewicz K.H."/>
            <person name="Moore K.A."/>
            <person name="Stentiford G.D."/>
            <person name="Williams B.A."/>
        </authorList>
    </citation>
    <scope>NUCLEOTIDE SEQUENCE [LARGE SCALE GENOMIC DNA]</scope>
    <source>
        <strain evidence="2 3">TH1</strain>
    </source>
</reference>
<keyword evidence="3" id="KW-1185">Reference proteome</keyword>
<proteinExistence type="predicted"/>
<evidence type="ECO:0000256" key="1">
    <source>
        <dbReference type="SAM" id="MobiDB-lite"/>
    </source>
</evidence>
<evidence type="ECO:0000313" key="3">
    <source>
        <dbReference type="Proteomes" id="UP000192758"/>
    </source>
</evidence>
<feature type="compositionally biased region" description="Basic and acidic residues" evidence="1">
    <location>
        <begin position="9"/>
        <end position="21"/>
    </location>
</feature>
<organism evidence="2 3">
    <name type="scientific">Ecytonucleospora hepatopenaei</name>
    <dbReference type="NCBI Taxonomy" id="646526"/>
    <lineage>
        <taxon>Eukaryota</taxon>
        <taxon>Fungi</taxon>
        <taxon>Fungi incertae sedis</taxon>
        <taxon>Microsporidia</taxon>
        <taxon>Enterocytozoonidae</taxon>
        <taxon>Ecytonucleospora</taxon>
    </lineage>
</organism>